<organism evidence="8 9">
    <name type="scientific">Pseudoclavibacter endophyticus</name>
    <dbReference type="NCBI Taxonomy" id="1778590"/>
    <lineage>
        <taxon>Bacteria</taxon>
        <taxon>Bacillati</taxon>
        <taxon>Actinomycetota</taxon>
        <taxon>Actinomycetes</taxon>
        <taxon>Micrococcales</taxon>
        <taxon>Microbacteriaceae</taxon>
        <taxon>Pseudoclavibacter</taxon>
    </lineage>
</organism>
<dbReference type="CDD" id="cd17324">
    <property type="entry name" value="MFS_NepI_like"/>
    <property type="match status" value="1"/>
</dbReference>
<keyword evidence="2" id="KW-1003">Cell membrane</keyword>
<feature type="transmembrane region" description="Helical" evidence="6">
    <location>
        <begin position="158"/>
        <end position="179"/>
    </location>
</feature>
<evidence type="ECO:0000313" key="8">
    <source>
        <dbReference type="EMBL" id="KAB1648188.1"/>
    </source>
</evidence>
<feature type="transmembrane region" description="Helical" evidence="6">
    <location>
        <begin position="354"/>
        <end position="375"/>
    </location>
</feature>
<feature type="transmembrane region" description="Helical" evidence="6">
    <location>
        <begin position="124"/>
        <end position="146"/>
    </location>
</feature>
<keyword evidence="3 6" id="KW-0812">Transmembrane</keyword>
<keyword evidence="4 6" id="KW-1133">Transmembrane helix</keyword>
<dbReference type="PANTHER" id="PTHR43124">
    <property type="entry name" value="PURINE EFFLUX PUMP PBUE"/>
    <property type="match status" value="1"/>
</dbReference>
<protein>
    <submittedName>
        <fullName evidence="8">MFS transporter</fullName>
    </submittedName>
</protein>
<feature type="domain" description="Major facilitator superfamily (MFS) profile" evidence="7">
    <location>
        <begin position="29"/>
        <end position="408"/>
    </location>
</feature>
<feature type="transmembrane region" description="Helical" evidence="6">
    <location>
        <begin position="319"/>
        <end position="342"/>
    </location>
</feature>
<dbReference type="RefSeq" id="WP_158029383.1">
    <property type="nucleotide sequence ID" value="NZ_BMHG01000001.1"/>
</dbReference>
<dbReference type="Pfam" id="PF07690">
    <property type="entry name" value="MFS_1"/>
    <property type="match status" value="1"/>
</dbReference>
<dbReference type="GO" id="GO:0022857">
    <property type="term" value="F:transmembrane transporter activity"/>
    <property type="evidence" value="ECO:0007669"/>
    <property type="project" value="InterPro"/>
</dbReference>
<evidence type="ECO:0000256" key="3">
    <source>
        <dbReference type="ARBA" id="ARBA00022692"/>
    </source>
</evidence>
<dbReference type="Gene3D" id="1.20.1250.20">
    <property type="entry name" value="MFS general substrate transporter like domains"/>
    <property type="match status" value="1"/>
</dbReference>
<gene>
    <name evidence="8" type="ORF">F8O04_10755</name>
</gene>
<evidence type="ECO:0000256" key="6">
    <source>
        <dbReference type="SAM" id="Phobius"/>
    </source>
</evidence>
<evidence type="ECO:0000313" key="9">
    <source>
        <dbReference type="Proteomes" id="UP000431744"/>
    </source>
</evidence>
<proteinExistence type="predicted"/>
<dbReference type="PANTHER" id="PTHR43124:SF5">
    <property type="entry name" value="PURINE RIBONUCLEOSIDE EFFLUX PUMP NEPI"/>
    <property type="match status" value="1"/>
</dbReference>
<dbReference type="Proteomes" id="UP000431744">
    <property type="component" value="Unassembled WGS sequence"/>
</dbReference>
<comment type="caution">
    <text evidence="8">The sequence shown here is derived from an EMBL/GenBank/DDBJ whole genome shotgun (WGS) entry which is preliminary data.</text>
</comment>
<feature type="transmembrane region" description="Helical" evidence="6">
    <location>
        <begin position="228"/>
        <end position="251"/>
    </location>
</feature>
<feature type="transmembrane region" description="Helical" evidence="6">
    <location>
        <begin position="99"/>
        <end position="118"/>
    </location>
</feature>
<feature type="transmembrane region" description="Helical" evidence="6">
    <location>
        <begin position="266"/>
        <end position="287"/>
    </location>
</feature>
<keyword evidence="9" id="KW-1185">Reference proteome</keyword>
<dbReference type="InterPro" id="IPR036259">
    <property type="entry name" value="MFS_trans_sf"/>
</dbReference>
<dbReference type="AlphaFoldDB" id="A0A6H9WN54"/>
<feature type="transmembrane region" description="Helical" evidence="6">
    <location>
        <begin position="70"/>
        <end position="90"/>
    </location>
</feature>
<dbReference type="InterPro" id="IPR011701">
    <property type="entry name" value="MFS"/>
</dbReference>
<comment type="subcellular location">
    <subcellularLocation>
        <location evidence="1">Cell membrane</location>
        <topology evidence="1">Multi-pass membrane protein</topology>
    </subcellularLocation>
</comment>
<keyword evidence="5 6" id="KW-0472">Membrane</keyword>
<feature type="transmembrane region" description="Helical" evidence="6">
    <location>
        <begin position="31"/>
        <end position="50"/>
    </location>
</feature>
<reference evidence="8 9" key="1">
    <citation type="submission" date="2019-09" db="EMBL/GenBank/DDBJ databases">
        <title>Phylogeny of genus Pseudoclavibacter and closely related genus.</title>
        <authorList>
            <person name="Li Y."/>
        </authorList>
    </citation>
    <scope>NUCLEOTIDE SEQUENCE [LARGE SCALE GENOMIC DNA]</scope>
    <source>
        <strain evidence="8 9">EGI 60007</strain>
    </source>
</reference>
<dbReference type="OrthoDB" id="9814237at2"/>
<evidence type="ECO:0000256" key="1">
    <source>
        <dbReference type="ARBA" id="ARBA00004651"/>
    </source>
</evidence>
<dbReference type="SUPFAM" id="SSF103473">
    <property type="entry name" value="MFS general substrate transporter"/>
    <property type="match status" value="1"/>
</dbReference>
<evidence type="ECO:0000256" key="2">
    <source>
        <dbReference type="ARBA" id="ARBA00022475"/>
    </source>
</evidence>
<dbReference type="EMBL" id="WBJY01000002">
    <property type="protein sequence ID" value="KAB1648188.1"/>
    <property type="molecule type" value="Genomic_DNA"/>
</dbReference>
<accession>A0A6H9WN54</accession>
<evidence type="ECO:0000256" key="4">
    <source>
        <dbReference type="ARBA" id="ARBA00022989"/>
    </source>
</evidence>
<evidence type="ECO:0000259" key="7">
    <source>
        <dbReference type="PROSITE" id="PS50850"/>
    </source>
</evidence>
<dbReference type="GO" id="GO:0005886">
    <property type="term" value="C:plasma membrane"/>
    <property type="evidence" value="ECO:0007669"/>
    <property type="project" value="UniProtKB-SubCell"/>
</dbReference>
<dbReference type="InterPro" id="IPR020846">
    <property type="entry name" value="MFS_dom"/>
</dbReference>
<dbReference type="InterPro" id="IPR050189">
    <property type="entry name" value="MFS_Efflux_Transporters"/>
</dbReference>
<feature type="transmembrane region" description="Helical" evidence="6">
    <location>
        <begin position="381"/>
        <end position="400"/>
    </location>
</feature>
<feature type="transmembrane region" description="Helical" evidence="6">
    <location>
        <begin position="294"/>
        <end position="313"/>
    </location>
</feature>
<dbReference type="PROSITE" id="PS50850">
    <property type="entry name" value="MFS"/>
    <property type="match status" value="1"/>
</dbReference>
<feature type="transmembrane region" description="Helical" evidence="6">
    <location>
        <begin position="185"/>
        <end position="207"/>
    </location>
</feature>
<name>A0A6H9WN54_9MICO</name>
<sequence>MPTETTPIPTVAAVNAAAGPTALERPAGIRWLALVALMVTSFTLVTAEFLPSGILTEMAADLGVTPGQAGQSVTATAVVGFLVAPTISILTPGIDRRTLLVWLTVMAAASNLIVAISPNLVLLLVARFLLGAALSGFWAMSLTITAKLTGPERLGRGMMLVNAGTSMATVAGVPIGVVVSSAFDWRVAFIAAAVVSIVVALALRLLLPRVEAAKAQSLRLLGDTLRRPALGVGLAGHVLIVLGHITAYTFIRLALGRVDGLDEGGAAFMLVAFGIGGLVGTFVIGMLVDRYLSVLRSVVPALIAVSVLMLALMSSSLVLVAIAVFAWGIGFGAWLLTVTTWIGRQAPDRLEAGGGLVVAGFQGAIALGAGVGGLLVDLLGIFPTLLVAVGALIVGGAMFGSAGRGGRRRR</sequence>
<evidence type="ECO:0000256" key="5">
    <source>
        <dbReference type="ARBA" id="ARBA00023136"/>
    </source>
</evidence>